<evidence type="ECO:0000313" key="1">
    <source>
        <dbReference type="EMBL" id="MFC5472481.1"/>
    </source>
</evidence>
<evidence type="ECO:0008006" key="3">
    <source>
        <dbReference type="Google" id="ProtNLM"/>
    </source>
</evidence>
<keyword evidence="2" id="KW-1185">Reference proteome</keyword>
<reference evidence="2" key="1">
    <citation type="journal article" date="2019" name="Int. J. Syst. Evol. Microbiol.">
        <title>The Global Catalogue of Microorganisms (GCM) 10K type strain sequencing project: providing services to taxonomists for standard genome sequencing and annotation.</title>
        <authorList>
            <consortium name="The Broad Institute Genomics Platform"/>
            <consortium name="The Broad Institute Genome Sequencing Center for Infectious Disease"/>
            <person name="Wu L."/>
            <person name="Ma J."/>
        </authorList>
    </citation>
    <scope>NUCLEOTIDE SEQUENCE [LARGE SCALE GENOMIC DNA]</scope>
    <source>
        <strain evidence="2">JCM 17066</strain>
    </source>
</reference>
<dbReference type="Proteomes" id="UP001596045">
    <property type="component" value="Unassembled WGS sequence"/>
</dbReference>
<gene>
    <name evidence="1" type="ORF">ACFPM8_00770</name>
</gene>
<sequence length="86" mass="9589">MHGNNSSPPSPASPAIAYLNIAVDIARFGMHSANDSQRILKAIRELSKNNDVVRDLAQIGIDQAKERHQIFDIQRKELEREKAGKP</sequence>
<evidence type="ECO:0000313" key="2">
    <source>
        <dbReference type="Proteomes" id="UP001596045"/>
    </source>
</evidence>
<protein>
    <recommendedName>
        <fullName evidence="3">DUF1843 domain-containing protein</fullName>
    </recommendedName>
</protein>
<dbReference type="RefSeq" id="WP_378993963.1">
    <property type="nucleotide sequence ID" value="NZ_JBHSMT010000004.1"/>
</dbReference>
<dbReference type="EMBL" id="JBHSMT010000004">
    <property type="protein sequence ID" value="MFC5472481.1"/>
    <property type="molecule type" value="Genomic_DNA"/>
</dbReference>
<organism evidence="1 2">
    <name type="scientific">Paraherbaspirillum soli</name>
    <dbReference type="NCBI Taxonomy" id="631222"/>
    <lineage>
        <taxon>Bacteria</taxon>
        <taxon>Pseudomonadati</taxon>
        <taxon>Pseudomonadota</taxon>
        <taxon>Betaproteobacteria</taxon>
        <taxon>Burkholderiales</taxon>
        <taxon>Oxalobacteraceae</taxon>
        <taxon>Paraherbaspirillum</taxon>
    </lineage>
</organism>
<proteinExistence type="predicted"/>
<name>A0ABW0M4H0_9BURK</name>
<comment type="caution">
    <text evidence="1">The sequence shown here is derived from an EMBL/GenBank/DDBJ whole genome shotgun (WGS) entry which is preliminary data.</text>
</comment>
<accession>A0ABW0M4H0</accession>